<gene>
    <name evidence="4" type="ORF">PFISCL1PPCAC_28066</name>
</gene>
<accession>A0AAV5WY19</accession>
<feature type="compositionally biased region" description="Polar residues" evidence="2">
    <location>
        <begin position="1"/>
        <end position="19"/>
    </location>
</feature>
<evidence type="ECO:0000256" key="1">
    <source>
        <dbReference type="ARBA" id="ARBA00023242"/>
    </source>
</evidence>
<dbReference type="Pfam" id="PF16493">
    <property type="entry name" value="Meis_PKNOX_N"/>
    <property type="match status" value="1"/>
</dbReference>
<name>A0AAV5WY19_9BILA</name>
<feature type="compositionally biased region" description="Basic and acidic residues" evidence="2">
    <location>
        <begin position="271"/>
        <end position="280"/>
    </location>
</feature>
<comment type="caution">
    <text evidence="4">The sequence shown here is derived from an EMBL/GenBank/DDBJ whole genome shotgun (WGS) entry which is preliminary data.</text>
</comment>
<protein>
    <recommendedName>
        <fullName evidence="3">MEIS N-terminal domain-containing protein</fullName>
    </recommendedName>
</protein>
<feature type="region of interest" description="Disordered" evidence="2">
    <location>
        <begin position="1"/>
        <end position="23"/>
    </location>
</feature>
<feature type="domain" description="MEIS N-terminal" evidence="3">
    <location>
        <begin position="30"/>
        <end position="126"/>
    </location>
</feature>
<keyword evidence="1" id="KW-0539">Nucleus</keyword>
<proteinExistence type="predicted"/>
<dbReference type="AlphaFoldDB" id="A0AAV5WY19"/>
<dbReference type="InterPro" id="IPR032453">
    <property type="entry name" value="PKNOX/Meis_N"/>
</dbReference>
<sequence length="280" mass="31439">MKDAEASTSKPTTKVNYHTSKAPPEMARRLKKHPLLPAMEKLTVKIESVMQFKTIDGSAFDITDILQDIAEIRVAPAEMNDEVDCFMQDMMATLVMQLKELEKVVEYTEQFADTYKHTIRKRVPVESLVGSGDSDDDLPTSPTSSVEEALNGFALPPSDLQSSQSMAVLQTAQGTISVPLRLSPNEAQKSAATPHFTTSSSLPQHDEMHRLRMFLFQAAMNPDLTSDDRRKMADDIGFDFEQMETWITQFRRHAVAQFQLRSRNSPPETPESSKNKENGK</sequence>
<organism evidence="4 5">
    <name type="scientific">Pristionchus fissidentatus</name>
    <dbReference type="NCBI Taxonomy" id="1538716"/>
    <lineage>
        <taxon>Eukaryota</taxon>
        <taxon>Metazoa</taxon>
        <taxon>Ecdysozoa</taxon>
        <taxon>Nematoda</taxon>
        <taxon>Chromadorea</taxon>
        <taxon>Rhabditida</taxon>
        <taxon>Rhabditina</taxon>
        <taxon>Diplogasteromorpha</taxon>
        <taxon>Diplogasteroidea</taxon>
        <taxon>Neodiplogasteridae</taxon>
        <taxon>Pristionchus</taxon>
    </lineage>
</organism>
<feature type="compositionally biased region" description="Polar residues" evidence="2">
    <location>
        <begin position="260"/>
        <end position="270"/>
    </location>
</feature>
<keyword evidence="5" id="KW-1185">Reference proteome</keyword>
<feature type="region of interest" description="Disordered" evidence="2">
    <location>
        <begin position="260"/>
        <end position="280"/>
    </location>
</feature>
<evidence type="ECO:0000259" key="3">
    <source>
        <dbReference type="Pfam" id="PF16493"/>
    </source>
</evidence>
<evidence type="ECO:0000256" key="2">
    <source>
        <dbReference type="SAM" id="MobiDB-lite"/>
    </source>
</evidence>
<dbReference type="Proteomes" id="UP001432322">
    <property type="component" value="Unassembled WGS sequence"/>
</dbReference>
<evidence type="ECO:0000313" key="4">
    <source>
        <dbReference type="EMBL" id="GMT36769.1"/>
    </source>
</evidence>
<dbReference type="EMBL" id="BTSY01000007">
    <property type="protein sequence ID" value="GMT36769.1"/>
    <property type="molecule type" value="Genomic_DNA"/>
</dbReference>
<evidence type="ECO:0000313" key="5">
    <source>
        <dbReference type="Proteomes" id="UP001432322"/>
    </source>
</evidence>
<reference evidence="4" key="1">
    <citation type="submission" date="2023-10" db="EMBL/GenBank/DDBJ databases">
        <title>Genome assembly of Pristionchus species.</title>
        <authorList>
            <person name="Yoshida K."/>
            <person name="Sommer R.J."/>
        </authorList>
    </citation>
    <scope>NUCLEOTIDE SEQUENCE</scope>
    <source>
        <strain evidence="4">RS5133</strain>
    </source>
</reference>